<proteinExistence type="predicted"/>
<sequence>MNDLLVDAVGPIVDQHFHTILLGKRRVFCPGGEVRFRPAQPHVEHVAHHRAVLGLDGVAVLEISTQVGGFALEEVEPVVGYDSSDRGPGQDVVFGVGRAEDAHVFRGEVLEERRAGCCA</sequence>
<evidence type="ECO:0000313" key="1">
    <source>
        <dbReference type="EMBL" id="KAA8576287.1"/>
    </source>
</evidence>
<accession>A0A5M9K621</accession>
<comment type="caution">
    <text evidence="1">The sequence shown here is derived from an EMBL/GenBank/DDBJ whole genome shotgun (WGS) entry which is preliminary data.</text>
</comment>
<dbReference type="EMBL" id="VICG01000001">
    <property type="protein sequence ID" value="KAA8576287.1"/>
    <property type="molecule type" value="Genomic_DNA"/>
</dbReference>
<evidence type="ECO:0000313" key="2">
    <source>
        <dbReference type="Proteomes" id="UP000322873"/>
    </source>
</evidence>
<reference evidence="1 2" key="1">
    <citation type="submission" date="2019-06" db="EMBL/GenBank/DDBJ databases">
        <title>Genome Sequence of the Brown Rot Fungal Pathogen Monilinia fructicola.</title>
        <authorList>
            <person name="De Miccolis Angelini R.M."/>
            <person name="Landi L."/>
            <person name="Abate D."/>
            <person name="Pollastro S."/>
            <person name="Romanazzi G."/>
            <person name="Faretra F."/>
        </authorList>
    </citation>
    <scope>NUCLEOTIDE SEQUENCE [LARGE SCALE GENOMIC DNA]</scope>
    <source>
        <strain evidence="1 2">Mfrc123</strain>
    </source>
</reference>
<protein>
    <submittedName>
        <fullName evidence="1">Uncharacterized protein</fullName>
    </submittedName>
</protein>
<dbReference type="AlphaFoldDB" id="A0A5M9K621"/>
<dbReference type="Proteomes" id="UP000322873">
    <property type="component" value="Unassembled WGS sequence"/>
</dbReference>
<organism evidence="1 2">
    <name type="scientific">Monilinia fructicola</name>
    <name type="common">Brown rot fungus</name>
    <name type="synonym">Ciboria fructicola</name>
    <dbReference type="NCBI Taxonomy" id="38448"/>
    <lineage>
        <taxon>Eukaryota</taxon>
        <taxon>Fungi</taxon>
        <taxon>Dikarya</taxon>
        <taxon>Ascomycota</taxon>
        <taxon>Pezizomycotina</taxon>
        <taxon>Leotiomycetes</taxon>
        <taxon>Helotiales</taxon>
        <taxon>Sclerotiniaceae</taxon>
        <taxon>Monilinia</taxon>
    </lineage>
</organism>
<keyword evidence="2" id="KW-1185">Reference proteome</keyword>
<name>A0A5M9K621_MONFR</name>
<gene>
    <name evidence="1" type="ORF">EYC84_006429</name>
</gene>